<feature type="chain" id="PRO_5035788724" evidence="1">
    <location>
        <begin position="17"/>
        <end position="252"/>
    </location>
</feature>
<comment type="caution">
    <text evidence="2">The sequence shown here is derived from an EMBL/GenBank/DDBJ whole genome shotgun (WGS) entry which is preliminary data.</text>
</comment>
<organism evidence="2 3">
    <name type="scientific">Paramecium primaurelia</name>
    <dbReference type="NCBI Taxonomy" id="5886"/>
    <lineage>
        <taxon>Eukaryota</taxon>
        <taxon>Sar</taxon>
        <taxon>Alveolata</taxon>
        <taxon>Ciliophora</taxon>
        <taxon>Intramacronucleata</taxon>
        <taxon>Oligohymenophorea</taxon>
        <taxon>Peniculida</taxon>
        <taxon>Parameciidae</taxon>
        <taxon>Paramecium</taxon>
    </lineage>
</organism>
<dbReference type="Proteomes" id="UP000688137">
    <property type="component" value="Unassembled WGS sequence"/>
</dbReference>
<sequence length="252" mass="29788">MKQIVLFAFLACVVLAHNDIKHVQELLLELKDEIHEQIVALDAEWLLTQKMKQASIQALRQTKVDQEADCDRRDENVINKKTEIQEMSDLIAWIQHRIHVNKNRIQTIEDLQCRQSILQHKYKQIQIKQSIKIPFQQSQYSQIFLSFQILQHFVQSLDDFYKNSFVLQLSNIQSLIINLLNLFEISNLDFNSYFRVIIIFWLKNSLNIYNCSNQTDLYNLAKLSVVILSKGFISSKYQLHQKIIIIIILKKN</sequence>
<proteinExistence type="predicted"/>
<evidence type="ECO:0000313" key="2">
    <source>
        <dbReference type="EMBL" id="CAD8056984.1"/>
    </source>
</evidence>
<dbReference type="AlphaFoldDB" id="A0A8S1L2U2"/>
<keyword evidence="1" id="KW-0732">Signal</keyword>
<name>A0A8S1L2U2_PARPR</name>
<gene>
    <name evidence="2" type="ORF">PPRIM_AZ9-3.1.T0250161</name>
</gene>
<reference evidence="2" key="1">
    <citation type="submission" date="2021-01" db="EMBL/GenBank/DDBJ databases">
        <authorList>
            <consortium name="Genoscope - CEA"/>
            <person name="William W."/>
        </authorList>
    </citation>
    <scope>NUCLEOTIDE SEQUENCE</scope>
</reference>
<keyword evidence="3" id="KW-1185">Reference proteome</keyword>
<evidence type="ECO:0000256" key="1">
    <source>
        <dbReference type="SAM" id="SignalP"/>
    </source>
</evidence>
<accession>A0A8S1L2U2</accession>
<dbReference type="EMBL" id="CAJJDM010000023">
    <property type="protein sequence ID" value="CAD8056984.1"/>
    <property type="molecule type" value="Genomic_DNA"/>
</dbReference>
<evidence type="ECO:0000313" key="3">
    <source>
        <dbReference type="Proteomes" id="UP000688137"/>
    </source>
</evidence>
<feature type="signal peptide" evidence="1">
    <location>
        <begin position="1"/>
        <end position="16"/>
    </location>
</feature>
<protein>
    <submittedName>
        <fullName evidence="2">Uncharacterized protein</fullName>
    </submittedName>
</protein>